<feature type="transmembrane region" description="Helical" evidence="7">
    <location>
        <begin position="321"/>
        <end position="350"/>
    </location>
</feature>
<feature type="transmembrane region" description="Helical" evidence="7">
    <location>
        <begin position="199"/>
        <end position="222"/>
    </location>
</feature>
<dbReference type="EMBL" id="JACIDN010000019">
    <property type="protein sequence ID" value="MBB3905686.1"/>
    <property type="molecule type" value="Genomic_DNA"/>
</dbReference>
<organism evidence="10 11">
    <name type="scientific">Methylobacterium brachythecii</name>
    <dbReference type="NCBI Taxonomy" id="1176177"/>
    <lineage>
        <taxon>Bacteria</taxon>
        <taxon>Pseudomonadati</taxon>
        <taxon>Pseudomonadota</taxon>
        <taxon>Alphaproteobacteria</taxon>
        <taxon>Hyphomicrobiales</taxon>
        <taxon>Methylobacteriaceae</taxon>
        <taxon>Methylobacterium</taxon>
    </lineage>
</organism>
<comment type="subcellular location">
    <subcellularLocation>
        <location evidence="1">Cell membrane</location>
        <topology evidence="1">Multi-pass membrane protein</topology>
    </subcellularLocation>
</comment>
<dbReference type="Gene3D" id="1.20.1250.20">
    <property type="entry name" value="MFS general substrate transporter like domains"/>
    <property type="match status" value="1"/>
</dbReference>
<feature type="transmembrane region" description="Helical" evidence="7">
    <location>
        <begin position="288"/>
        <end position="309"/>
    </location>
</feature>
<feature type="transmembrane region" description="Helical" evidence="7">
    <location>
        <begin position="156"/>
        <end position="178"/>
    </location>
</feature>
<dbReference type="EMBL" id="BSPG01000068">
    <property type="protein sequence ID" value="GLS47009.1"/>
    <property type="molecule type" value="Genomic_DNA"/>
</dbReference>
<evidence type="ECO:0000313" key="11">
    <source>
        <dbReference type="Proteomes" id="UP000517759"/>
    </source>
</evidence>
<reference evidence="9" key="4">
    <citation type="submission" date="2023-01" db="EMBL/GenBank/DDBJ databases">
        <title>Draft genome sequence of Methylobacterium brachythecii strain NBRC 107710.</title>
        <authorList>
            <person name="Sun Q."/>
            <person name="Mori K."/>
        </authorList>
    </citation>
    <scope>NUCLEOTIDE SEQUENCE</scope>
    <source>
        <strain evidence="9">NBRC 107710</strain>
    </source>
</reference>
<feature type="transmembrane region" description="Helical" evidence="7">
    <location>
        <begin position="99"/>
        <end position="120"/>
    </location>
</feature>
<feature type="transmembrane region" description="Helical" evidence="7">
    <location>
        <begin position="70"/>
        <end position="93"/>
    </location>
</feature>
<dbReference type="InterPro" id="IPR020846">
    <property type="entry name" value="MFS_dom"/>
</dbReference>
<feature type="transmembrane region" description="Helical" evidence="7">
    <location>
        <begin position="356"/>
        <end position="374"/>
    </location>
</feature>
<evidence type="ECO:0000313" key="12">
    <source>
        <dbReference type="Proteomes" id="UP001156881"/>
    </source>
</evidence>
<dbReference type="InterPro" id="IPR036259">
    <property type="entry name" value="MFS_trans_sf"/>
</dbReference>
<evidence type="ECO:0000256" key="6">
    <source>
        <dbReference type="SAM" id="MobiDB-lite"/>
    </source>
</evidence>
<dbReference type="Pfam" id="PF07690">
    <property type="entry name" value="MFS_1"/>
    <property type="match status" value="1"/>
</dbReference>
<feature type="domain" description="Major facilitator superfamily (MFS) profile" evidence="8">
    <location>
        <begin position="4"/>
        <end position="379"/>
    </location>
</feature>
<feature type="transmembrane region" description="Helical" evidence="7">
    <location>
        <begin position="266"/>
        <end position="282"/>
    </location>
</feature>
<dbReference type="Proteomes" id="UP000517759">
    <property type="component" value="Unassembled WGS sequence"/>
</dbReference>
<feature type="transmembrane region" description="Helical" evidence="7">
    <location>
        <begin position="127"/>
        <end position="150"/>
    </location>
</feature>
<dbReference type="GO" id="GO:0022857">
    <property type="term" value="F:transmembrane transporter activity"/>
    <property type="evidence" value="ECO:0007669"/>
    <property type="project" value="InterPro"/>
</dbReference>
<name>A0A7W6ASA4_9HYPH</name>
<evidence type="ECO:0000256" key="4">
    <source>
        <dbReference type="ARBA" id="ARBA00022989"/>
    </source>
</evidence>
<dbReference type="SUPFAM" id="SSF103473">
    <property type="entry name" value="MFS general substrate transporter"/>
    <property type="match status" value="1"/>
</dbReference>
<dbReference type="PANTHER" id="PTHR43124:SF10">
    <property type="entry name" value="PURINE EFFLUX PUMP PBUE"/>
    <property type="match status" value="1"/>
</dbReference>
<dbReference type="RefSeq" id="WP_183514968.1">
    <property type="nucleotide sequence ID" value="NZ_BSPG01000068.1"/>
</dbReference>
<feature type="region of interest" description="Disordered" evidence="6">
    <location>
        <begin position="382"/>
        <end position="403"/>
    </location>
</feature>
<evidence type="ECO:0000256" key="3">
    <source>
        <dbReference type="ARBA" id="ARBA00022692"/>
    </source>
</evidence>
<accession>A0A7W6ASA4</accession>
<proteinExistence type="predicted"/>
<evidence type="ECO:0000259" key="8">
    <source>
        <dbReference type="PROSITE" id="PS50850"/>
    </source>
</evidence>
<reference evidence="10 11" key="3">
    <citation type="submission" date="2020-08" db="EMBL/GenBank/DDBJ databases">
        <title>Genomic Encyclopedia of Type Strains, Phase IV (KMG-IV): sequencing the most valuable type-strain genomes for metagenomic binning, comparative biology and taxonomic classification.</title>
        <authorList>
            <person name="Goeker M."/>
        </authorList>
    </citation>
    <scope>NUCLEOTIDE SEQUENCE [LARGE SCALE GENOMIC DNA]</scope>
    <source>
        <strain evidence="10 11">DSM 24105</strain>
    </source>
</reference>
<keyword evidence="12" id="KW-1185">Reference proteome</keyword>
<reference evidence="9" key="1">
    <citation type="journal article" date="2014" name="Int. J. Syst. Evol. Microbiol.">
        <title>Complete genome of a new Firmicutes species belonging to the dominant human colonic microbiota ('Ruminococcus bicirculans') reveals two chromosomes and a selective capacity to utilize plant glucans.</title>
        <authorList>
            <consortium name="NISC Comparative Sequencing Program"/>
            <person name="Wegmann U."/>
            <person name="Louis P."/>
            <person name="Goesmann A."/>
            <person name="Henrissat B."/>
            <person name="Duncan S.H."/>
            <person name="Flint H.J."/>
        </authorList>
    </citation>
    <scope>NUCLEOTIDE SEQUENCE</scope>
    <source>
        <strain evidence="9">NBRC 107710</strain>
    </source>
</reference>
<keyword evidence="4 7" id="KW-1133">Transmembrane helix</keyword>
<evidence type="ECO:0000256" key="1">
    <source>
        <dbReference type="ARBA" id="ARBA00004651"/>
    </source>
</evidence>
<dbReference type="InterPro" id="IPR050189">
    <property type="entry name" value="MFS_Efflux_Transporters"/>
</dbReference>
<evidence type="ECO:0000313" key="9">
    <source>
        <dbReference type="EMBL" id="GLS47009.1"/>
    </source>
</evidence>
<dbReference type="PANTHER" id="PTHR43124">
    <property type="entry name" value="PURINE EFFLUX PUMP PBUE"/>
    <property type="match status" value="1"/>
</dbReference>
<protein>
    <submittedName>
        <fullName evidence="9">MFS transporter</fullName>
    </submittedName>
    <submittedName>
        <fullName evidence="10">Putative MFS family arabinose efflux permease</fullName>
    </submittedName>
</protein>
<dbReference type="InterPro" id="IPR011701">
    <property type="entry name" value="MFS"/>
</dbReference>
<reference evidence="12" key="2">
    <citation type="journal article" date="2019" name="Int. J. Syst. Evol. Microbiol.">
        <title>The Global Catalogue of Microorganisms (GCM) 10K type strain sequencing project: providing services to taxonomists for standard genome sequencing and annotation.</title>
        <authorList>
            <consortium name="The Broad Institute Genomics Platform"/>
            <consortium name="The Broad Institute Genome Sequencing Center for Infectious Disease"/>
            <person name="Wu L."/>
            <person name="Ma J."/>
        </authorList>
    </citation>
    <scope>NUCLEOTIDE SEQUENCE [LARGE SCALE GENOMIC DNA]</scope>
    <source>
        <strain evidence="12">NBRC 107710</strain>
    </source>
</reference>
<sequence length="403" mass="40591">MDRRLLVLALGMFALGTDSFVVAGVLPAVAKSFDIGIGAAGQMTTVYAVTLALLAPTIAALAAHVPRKRLLLAGLGVFVLANLGTAIAPSFAIALATRALAGLGAAMFFPTATGSAASIVPPEKRGAALSIVATGMTVSTALGAPIGTLIGGLGDWHWTMVFVAALAALSGLGVLAFLSHIPMPPAVSLGQRLAPLADARVGLTLTTTFLFFTAAFTIYTYFAAVFGRATGHDPAKLAALLVAWGAAGTVANLWSGRLVDAVGSRKVLAAMLAMVLADFLFLPSTSAALWSAFPAAILWGACGWGSSVPQQHRIVGIAPQIAPIILGLNNSAVFLGTTAAGLVGAAGIQVLGADRLGYLAAALVAAAMIVSELADRRIDAAKAAGTPDRPAPAPVAMPEEARA</sequence>
<feature type="transmembrane region" description="Helical" evidence="7">
    <location>
        <begin position="39"/>
        <end position="63"/>
    </location>
</feature>
<evidence type="ECO:0000256" key="5">
    <source>
        <dbReference type="ARBA" id="ARBA00023136"/>
    </source>
</evidence>
<comment type="caution">
    <text evidence="10">The sequence shown here is derived from an EMBL/GenBank/DDBJ whole genome shotgun (WGS) entry which is preliminary data.</text>
</comment>
<feature type="transmembrane region" description="Helical" evidence="7">
    <location>
        <begin position="234"/>
        <end position="254"/>
    </location>
</feature>
<dbReference type="Proteomes" id="UP001156881">
    <property type="component" value="Unassembled WGS sequence"/>
</dbReference>
<dbReference type="CDD" id="cd17324">
    <property type="entry name" value="MFS_NepI_like"/>
    <property type="match status" value="1"/>
</dbReference>
<keyword evidence="3 7" id="KW-0812">Transmembrane</keyword>
<evidence type="ECO:0000256" key="2">
    <source>
        <dbReference type="ARBA" id="ARBA00022475"/>
    </source>
</evidence>
<evidence type="ECO:0000256" key="7">
    <source>
        <dbReference type="SAM" id="Phobius"/>
    </source>
</evidence>
<keyword evidence="5 7" id="KW-0472">Membrane</keyword>
<gene>
    <name evidence="9" type="ORF">GCM10007884_50090</name>
    <name evidence="10" type="ORF">GGR33_005228</name>
</gene>
<dbReference type="PROSITE" id="PS50850">
    <property type="entry name" value="MFS"/>
    <property type="match status" value="1"/>
</dbReference>
<keyword evidence="2" id="KW-1003">Cell membrane</keyword>
<evidence type="ECO:0000313" key="10">
    <source>
        <dbReference type="EMBL" id="MBB3905686.1"/>
    </source>
</evidence>
<dbReference type="AlphaFoldDB" id="A0A7W6ASA4"/>
<dbReference type="GO" id="GO:0005886">
    <property type="term" value="C:plasma membrane"/>
    <property type="evidence" value="ECO:0007669"/>
    <property type="project" value="UniProtKB-SubCell"/>
</dbReference>